<reference evidence="2" key="1">
    <citation type="journal article" date="2020" name="Stud. Mycol.">
        <title>101 Dothideomycetes genomes: a test case for predicting lifestyles and emergence of pathogens.</title>
        <authorList>
            <person name="Haridas S."/>
            <person name="Albert R."/>
            <person name="Binder M."/>
            <person name="Bloem J."/>
            <person name="Labutti K."/>
            <person name="Salamov A."/>
            <person name="Andreopoulos B."/>
            <person name="Baker S."/>
            <person name="Barry K."/>
            <person name="Bills G."/>
            <person name="Bluhm B."/>
            <person name="Cannon C."/>
            <person name="Castanera R."/>
            <person name="Culley D."/>
            <person name="Daum C."/>
            <person name="Ezra D."/>
            <person name="Gonzalez J."/>
            <person name="Henrissat B."/>
            <person name="Kuo A."/>
            <person name="Liang C."/>
            <person name="Lipzen A."/>
            <person name="Lutzoni F."/>
            <person name="Magnuson J."/>
            <person name="Mondo S."/>
            <person name="Nolan M."/>
            <person name="Ohm R."/>
            <person name="Pangilinan J."/>
            <person name="Park H.-J."/>
            <person name="Ramirez L."/>
            <person name="Alfaro M."/>
            <person name="Sun H."/>
            <person name="Tritt A."/>
            <person name="Yoshinaga Y."/>
            <person name="Zwiers L.-H."/>
            <person name="Turgeon B."/>
            <person name="Goodwin S."/>
            <person name="Spatafora J."/>
            <person name="Crous P."/>
            <person name="Grigoriev I."/>
        </authorList>
    </citation>
    <scope>NUCLEOTIDE SEQUENCE</scope>
    <source>
        <strain evidence="2">CBS 161.51</strain>
    </source>
</reference>
<evidence type="ECO:0000256" key="1">
    <source>
        <dbReference type="SAM" id="MobiDB-lite"/>
    </source>
</evidence>
<dbReference type="EMBL" id="ML976032">
    <property type="protein sequence ID" value="KAF1942670.1"/>
    <property type="molecule type" value="Genomic_DNA"/>
</dbReference>
<protein>
    <submittedName>
        <fullName evidence="2">Uncharacterized protein</fullName>
    </submittedName>
</protein>
<gene>
    <name evidence="2" type="ORF">EJ02DRAFT_465508</name>
</gene>
<dbReference type="Proteomes" id="UP000800038">
    <property type="component" value="Unassembled WGS sequence"/>
</dbReference>
<feature type="region of interest" description="Disordered" evidence="1">
    <location>
        <begin position="636"/>
        <end position="682"/>
    </location>
</feature>
<evidence type="ECO:0000313" key="3">
    <source>
        <dbReference type="Proteomes" id="UP000800038"/>
    </source>
</evidence>
<evidence type="ECO:0000313" key="2">
    <source>
        <dbReference type="EMBL" id="KAF1942670.1"/>
    </source>
</evidence>
<keyword evidence="3" id="KW-1185">Reference proteome</keyword>
<feature type="region of interest" description="Disordered" evidence="1">
    <location>
        <begin position="1"/>
        <end position="54"/>
    </location>
</feature>
<sequence length="682" mass="73191">MTRTNQPPHSANNSSGQGFNGNGRGGNSERRGNGNNTRGGYHSGGELNNDWSGGHRNYGPRLVPHMDSARPISAWGNNPVHVSGISGPFSPPWSKPAAQVGCSPHRVLGDGSTFAQIAASPVPTQAAHVNVPETDSEIKVLSFAKVPKPELETRGLPSGNALMPQLEFKGHPSADIHKPKFESKVLPAANISKPELEAKALPATNLPKPELETKILPPVNTSKPELEKVSSGDLLRPELEQVISSNNVPRPELEKVLSSVNTLKLELKNVPSSIETLKPELEKILASVNVPKPELETKIYPSAPSSSNVPAAKQEVAVANATPAPGSSDTANSMGVEAPVSNPVIHGSTPQYKAKILQTIKASVSTPSTPAYPPPAFQAAFTTSAAGSRKDAIAPGCDNAPDTVEEVVQLLDPKTLSLLQGLNVIHASELREILRKAVTVVRTKQDKISKARDGTTADLLTAYGMEKFKEKEVAAHYASFIRKMEESTMSENKESLQREAIDSLQAAQQHASSAREFRQNVETHRHNLSSLDAKFAGLAEVLSETLYAVVIQALALTKGLSGPKLENAKPMKVVDYKSDVNKKVSISVETSGELATDPHNMPLQAIFEHHPAKLNTIDKFFDTVKVIEELKKPDALAPVEKMPARKDGDKAAEQVANVRKKKNQHPYGRKKGKKGGSDTKTG</sequence>
<name>A0A6A5SS89_9PLEO</name>
<feature type="compositionally biased region" description="Basic residues" evidence="1">
    <location>
        <begin position="658"/>
        <end position="674"/>
    </location>
</feature>
<accession>A0A6A5SS89</accession>
<feature type="compositionally biased region" description="Basic and acidic residues" evidence="1">
    <location>
        <begin position="642"/>
        <end position="652"/>
    </location>
</feature>
<proteinExistence type="predicted"/>
<dbReference type="AlphaFoldDB" id="A0A6A5SS89"/>
<organism evidence="2 3">
    <name type="scientific">Clathrospora elynae</name>
    <dbReference type="NCBI Taxonomy" id="706981"/>
    <lineage>
        <taxon>Eukaryota</taxon>
        <taxon>Fungi</taxon>
        <taxon>Dikarya</taxon>
        <taxon>Ascomycota</taxon>
        <taxon>Pezizomycotina</taxon>
        <taxon>Dothideomycetes</taxon>
        <taxon>Pleosporomycetidae</taxon>
        <taxon>Pleosporales</taxon>
        <taxon>Diademaceae</taxon>
        <taxon>Clathrospora</taxon>
    </lineage>
</organism>